<protein>
    <submittedName>
        <fullName evidence="3">Transcriptional regulator</fullName>
    </submittedName>
</protein>
<evidence type="ECO:0000259" key="2">
    <source>
        <dbReference type="SMART" id="SM00530"/>
    </source>
</evidence>
<proteinExistence type="predicted"/>
<keyword evidence="4" id="KW-1185">Reference proteome</keyword>
<dbReference type="PANTHER" id="PTHR35010:SF2">
    <property type="entry name" value="BLL4672 PROTEIN"/>
    <property type="match status" value="1"/>
</dbReference>
<dbReference type="SMART" id="SM00530">
    <property type="entry name" value="HTH_XRE"/>
    <property type="match status" value="1"/>
</dbReference>
<evidence type="ECO:0000313" key="3">
    <source>
        <dbReference type="EMBL" id="RBQ18814.1"/>
    </source>
</evidence>
<dbReference type="OrthoDB" id="4336585at2"/>
<dbReference type="PANTHER" id="PTHR35010">
    <property type="entry name" value="BLL4672 PROTEIN-RELATED"/>
    <property type="match status" value="1"/>
</dbReference>
<feature type="compositionally biased region" description="Gly residues" evidence="1">
    <location>
        <begin position="307"/>
        <end position="321"/>
    </location>
</feature>
<dbReference type="Gene3D" id="3.30.450.180">
    <property type="match status" value="1"/>
</dbReference>
<evidence type="ECO:0000256" key="1">
    <source>
        <dbReference type="SAM" id="MobiDB-lite"/>
    </source>
</evidence>
<sequence length="321" mass="34896">MGQAGGVSSKNLRVQRRGELATFLRSRRERITPDDVGLAPGIRRRTPGLRREEVALLAGVGVTWYTWLEQGRPINPSVAVLDAIAGTLRLSHAEREHLYRLAGVPVLPAAEEHGMLDPQVQLILDTLNPLAAAVYSSRFDLLAWNGTFTGLFPAFVAAAPERRNAIWEHFTSPPCCNPFVDPHAEVRPLVAMLRAAFGRHLAEPAWTGFVRLLSAESSAFARMWSAHDVAEPGPHVKVLRYEEVGEIRLTTTTLTVVGMPEARLVVYTPAGEASRQRLARLAARPSRHCSLPEHRHTRLGTRTEADGGLGGIGSALGTAGG</sequence>
<dbReference type="CDD" id="cd00093">
    <property type="entry name" value="HTH_XRE"/>
    <property type="match status" value="1"/>
</dbReference>
<feature type="region of interest" description="Disordered" evidence="1">
    <location>
        <begin position="301"/>
        <end position="321"/>
    </location>
</feature>
<dbReference type="GO" id="GO:0003677">
    <property type="term" value="F:DNA binding"/>
    <property type="evidence" value="ECO:0007669"/>
    <property type="project" value="InterPro"/>
</dbReference>
<name>A0A366LZS5_9ACTN</name>
<comment type="caution">
    <text evidence="3">The sequence shown here is derived from an EMBL/GenBank/DDBJ whole genome shotgun (WGS) entry which is preliminary data.</text>
</comment>
<dbReference type="InterPro" id="IPR041413">
    <property type="entry name" value="MLTR_LBD"/>
</dbReference>
<dbReference type="Pfam" id="PF17765">
    <property type="entry name" value="MLTR_LBD"/>
    <property type="match status" value="1"/>
</dbReference>
<dbReference type="SUPFAM" id="SSF47413">
    <property type="entry name" value="lambda repressor-like DNA-binding domains"/>
    <property type="match status" value="1"/>
</dbReference>
<dbReference type="Proteomes" id="UP000253303">
    <property type="component" value="Unassembled WGS sequence"/>
</dbReference>
<organism evidence="3 4">
    <name type="scientific">Spongiactinospora rosea</name>
    <dbReference type="NCBI Taxonomy" id="2248750"/>
    <lineage>
        <taxon>Bacteria</taxon>
        <taxon>Bacillati</taxon>
        <taxon>Actinomycetota</taxon>
        <taxon>Actinomycetes</taxon>
        <taxon>Streptosporangiales</taxon>
        <taxon>Streptosporangiaceae</taxon>
        <taxon>Spongiactinospora</taxon>
    </lineage>
</organism>
<reference evidence="3 4" key="1">
    <citation type="submission" date="2018-06" db="EMBL/GenBank/DDBJ databases">
        <title>Sphaerisporangium craniellae sp. nov., isolated from a marine sponge in the South China Sea.</title>
        <authorList>
            <person name="Li L."/>
        </authorList>
    </citation>
    <scope>NUCLEOTIDE SEQUENCE [LARGE SCALE GENOMIC DNA]</scope>
    <source>
        <strain evidence="3 4">LHW63015</strain>
    </source>
</reference>
<gene>
    <name evidence="3" type="ORF">DP939_16500</name>
</gene>
<dbReference type="InterPro" id="IPR001387">
    <property type="entry name" value="Cro/C1-type_HTH"/>
</dbReference>
<dbReference type="Pfam" id="PF13560">
    <property type="entry name" value="HTH_31"/>
    <property type="match status" value="1"/>
</dbReference>
<dbReference type="EMBL" id="QMEY01000006">
    <property type="protein sequence ID" value="RBQ18814.1"/>
    <property type="molecule type" value="Genomic_DNA"/>
</dbReference>
<dbReference type="Gene3D" id="1.10.260.40">
    <property type="entry name" value="lambda repressor-like DNA-binding domains"/>
    <property type="match status" value="1"/>
</dbReference>
<dbReference type="InterPro" id="IPR010982">
    <property type="entry name" value="Lambda_DNA-bd_dom_sf"/>
</dbReference>
<evidence type="ECO:0000313" key="4">
    <source>
        <dbReference type="Proteomes" id="UP000253303"/>
    </source>
</evidence>
<dbReference type="AlphaFoldDB" id="A0A366LZS5"/>
<feature type="domain" description="HTH cro/C1-type" evidence="2">
    <location>
        <begin position="23"/>
        <end position="95"/>
    </location>
</feature>
<accession>A0A366LZS5</accession>